<feature type="transmembrane region" description="Helical" evidence="11">
    <location>
        <begin position="98"/>
        <end position="116"/>
    </location>
</feature>
<dbReference type="EMBL" id="OV121142">
    <property type="protein sequence ID" value="CAH0549410.1"/>
    <property type="molecule type" value="Genomic_DNA"/>
</dbReference>
<evidence type="ECO:0000313" key="13">
    <source>
        <dbReference type="EMBL" id="CAH0549410.1"/>
    </source>
</evidence>
<dbReference type="AlphaFoldDB" id="A0A9P0AUT5"/>
<name>A0A9P0AUT5_BRAAE</name>
<accession>A0A9P0AUT5</accession>
<dbReference type="PRINTS" id="PR00237">
    <property type="entry name" value="GPCRRHODOPSN"/>
</dbReference>
<evidence type="ECO:0000256" key="6">
    <source>
        <dbReference type="ARBA" id="ARBA00023040"/>
    </source>
</evidence>
<evidence type="ECO:0000256" key="9">
    <source>
        <dbReference type="ARBA" id="ARBA00023224"/>
    </source>
</evidence>
<feature type="transmembrane region" description="Helical" evidence="11">
    <location>
        <begin position="137"/>
        <end position="157"/>
    </location>
</feature>
<dbReference type="GO" id="GO:0004930">
    <property type="term" value="F:G protein-coupled receptor activity"/>
    <property type="evidence" value="ECO:0007669"/>
    <property type="project" value="UniProtKB-KW"/>
</dbReference>
<keyword evidence="7 11" id="KW-0472">Membrane</keyword>
<evidence type="ECO:0000256" key="11">
    <source>
        <dbReference type="SAM" id="Phobius"/>
    </source>
</evidence>
<evidence type="ECO:0000256" key="3">
    <source>
        <dbReference type="ARBA" id="ARBA00022475"/>
    </source>
</evidence>
<keyword evidence="4 10" id="KW-0812">Transmembrane</keyword>
<dbReference type="SMART" id="SM01381">
    <property type="entry name" value="7TM_GPCR_Srsx"/>
    <property type="match status" value="1"/>
</dbReference>
<feature type="transmembrane region" description="Helical" evidence="11">
    <location>
        <begin position="20"/>
        <end position="46"/>
    </location>
</feature>
<keyword evidence="3" id="KW-1003">Cell membrane</keyword>
<dbReference type="PROSITE" id="PS00237">
    <property type="entry name" value="G_PROTEIN_RECEP_F1_1"/>
    <property type="match status" value="1"/>
</dbReference>
<evidence type="ECO:0000259" key="12">
    <source>
        <dbReference type="PROSITE" id="PS50262"/>
    </source>
</evidence>
<gene>
    <name evidence="13" type="ORF">MELIAE_LOCUS2563</name>
</gene>
<comment type="similarity">
    <text evidence="2 10">Belongs to the G-protein coupled receptor 1 family.</text>
</comment>
<keyword evidence="5 11" id="KW-1133">Transmembrane helix</keyword>
<evidence type="ECO:0000313" key="14">
    <source>
        <dbReference type="Proteomes" id="UP001154078"/>
    </source>
</evidence>
<evidence type="ECO:0000256" key="2">
    <source>
        <dbReference type="ARBA" id="ARBA00010663"/>
    </source>
</evidence>
<organism evidence="13 14">
    <name type="scientific">Brassicogethes aeneus</name>
    <name type="common">Rape pollen beetle</name>
    <name type="synonym">Meligethes aeneus</name>
    <dbReference type="NCBI Taxonomy" id="1431903"/>
    <lineage>
        <taxon>Eukaryota</taxon>
        <taxon>Metazoa</taxon>
        <taxon>Ecdysozoa</taxon>
        <taxon>Arthropoda</taxon>
        <taxon>Hexapoda</taxon>
        <taxon>Insecta</taxon>
        <taxon>Pterygota</taxon>
        <taxon>Neoptera</taxon>
        <taxon>Endopterygota</taxon>
        <taxon>Coleoptera</taxon>
        <taxon>Polyphaga</taxon>
        <taxon>Cucujiformia</taxon>
        <taxon>Nitidulidae</taxon>
        <taxon>Meligethinae</taxon>
        <taxon>Brassicogethes</taxon>
    </lineage>
</organism>
<feature type="transmembrane region" description="Helical" evidence="11">
    <location>
        <begin position="233"/>
        <end position="253"/>
    </location>
</feature>
<feature type="transmembrane region" description="Helical" evidence="11">
    <location>
        <begin position="187"/>
        <end position="210"/>
    </location>
</feature>
<dbReference type="InterPro" id="IPR000276">
    <property type="entry name" value="GPCR_Rhodpsn"/>
</dbReference>
<evidence type="ECO:0000256" key="5">
    <source>
        <dbReference type="ARBA" id="ARBA00022989"/>
    </source>
</evidence>
<dbReference type="InterPro" id="IPR017452">
    <property type="entry name" value="GPCR_Rhodpsn_7TM"/>
</dbReference>
<dbReference type="SUPFAM" id="SSF81321">
    <property type="entry name" value="Family A G protein-coupled receptor-like"/>
    <property type="match status" value="1"/>
</dbReference>
<dbReference type="GO" id="GO:0005886">
    <property type="term" value="C:plasma membrane"/>
    <property type="evidence" value="ECO:0007669"/>
    <property type="project" value="UniProtKB-SubCell"/>
</dbReference>
<sequence>MADVDKSDFSELFVYSPIMMTIAGVITIVLMTIGIVGNLLTVAALLKHAKIRTVAAAFIACLCVSDLCLCFLVLPFSASQFFHGTWIHGDTLCTIIPLVRYGSVAISLSSVAMISVNRYVLIAFPHLYQTIYSKFNVAVYILGIWVFSYGIQIPILMEKWGKFGFDDKLGTCSITLDDNGSTAKTTLLIVGFALPCLIIIISYASIFYVVRKSHKRLQAHTTGKRFGGNEMQITKMVSIIFICFLICYLPLTIVKVFDSDVKYPLLHIISYLLIYLSSCINPVVYVTMNRQYRKAYLDTLLFKKASNLTSQNTP</sequence>
<evidence type="ECO:0000256" key="8">
    <source>
        <dbReference type="ARBA" id="ARBA00023170"/>
    </source>
</evidence>
<keyword evidence="14" id="KW-1185">Reference proteome</keyword>
<dbReference type="OrthoDB" id="10044919at2759"/>
<keyword evidence="9 10" id="KW-0807">Transducer</keyword>
<keyword evidence="8 10" id="KW-0675">Receptor</keyword>
<feature type="transmembrane region" description="Helical" evidence="11">
    <location>
        <begin position="265"/>
        <end position="286"/>
    </location>
</feature>
<dbReference type="Proteomes" id="UP001154078">
    <property type="component" value="Chromosome 11"/>
</dbReference>
<dbReference type="PANTHER" id="PTHR24228">
    <property type="entry name" value="B2 BRADYKININ RECEPTOR/ANGIOTENSIN II RECEPTOR"/>
    <property type="match status" value="1"/>
</dbReference>
<dbReference type="PANTHER" id="PTHR24228:SF63">
    <property type="entry name" value="G-PROTEIN COUPLED RECEPTOR MOODY"/>
    <property type="match status" value="1"/>
</dbReference>
<evidence type="ECO:0000256" key="1">
    <source>
        <dbReference type="ARBA" id="ARBA00004651"/>
    </source>
</evidence>
<dbReference type="Pfam" id="PF00001">
    <property type="entry name" value="7tm_1"/>
    <property type="match status" value="1"/>
</dbReference>
<feature type="domain" description="G-protein coupled receptors family 1 profile" evidence="12">
    <location>
        <begin position="37"/>
        <end position="285"/>
    </location>
</feature>
<reference evidence="13" key="1">
    <citation type="submission" date="2021-12" db="EMBL/GenBank/DDBJ databases">
        <authorList>
            <person name="King R."/>
        </authorList>
    </citation>
    <scope>NUCLEOTIDE SEQUENCE</scope>
</reference>
<comment type="subcellular location">
    <subcellularLocation>
        <location evidence="1">Cell membrane</location>
        <topology evidence="1">Multi-pass membrane protein</topology>
    </subcellularLocation>
</comment>
<proteinExistence type="inferred from homology"/>
<dbReference type="PROSITE" id="PS50262">
    <property type="entry name" value="G_PROTEIN_RECEP_F1_2"/>
    <property type="match status" value="1"/>
</dbReference>
<protein>
    <recommendedName>
        <fullName evidence="12">G-protein coupled receptors family 1 profile domain-containing protein</fullName>
    </recommendedName>
</protein>
<keyword evidence="6 10" id="KW-0297">G-protein coupled receptor</keyword>
<evidence type="ECO:0000256" key="4">
    <source>
        <dbReference type="ARBA" id="ARBA00022692"/>
    </source>
</evidence>
<evidence type="ECO:0000256" key="7">
    <source>
        <dbReference type="ARBA" id="ARBA00023136"/>
    </source>
</evidence>
<feature type="transmembrane region" description="Helical" evidence="11">
    <location>
        <begin position="53"/>
        <end position="78"/>
    </location>
</feature>
<dbReference type="Gene3D" id="1.20.1070.10">
    <property type="entry name" value="Rhodopsin 7-helix transmembrane proteins"/>
    <property type="match status" value="1"/>
</dbReference>
<evidence type="ECO:0000256" key="10">
    <source>
        <dbReference type="RuleBase" id="RU000688"/>
    </source>
</evidence>
<dbReference type="CDD" id="cd15210">
    <property type="entry name" value="7tmA_GPR84-like"/>
    <property type="match status" value="1"/>
</dbReference>